<dbReference type="InterPro" id="IPR005514">
    <property type="entry name" value="DUF316"/>
</dbReference>
<dbReference type="InterPro" id="IPR043504">
    <property type="entry name" value="Peptidase_S1_PA_chymotrypsin"/>
</dbReference>
<keyword evidence="1" id="KW-0732">Signal</keyword>
<dbReference type="PRINTS" id="PR00722">
    <property type="entry name" value="CHYMOTRYPSIN"/>
</dbReference>
<dbReference type="GO" id="GO:0004252">
    <property type="term" value="F:serine-type endopeptidase activity"/>
    <property type="evidence" value="ECO:0007669"/>
    <property type="project" value="InterPro"/>
</dbReference>
<dbReference type="PANTHER" id="PTHR22596">
    <property type="entry name" value="TRYPSIN-LIKE PROTEASE PROTEIN 6"/>
    <property type="match status" value="1"/>
</dbReference>
<dbReference type="EMBL" id="DS268411">
    <property type="protein sequence ID" value="EFP03220.1"/>
    <property type="molecule type" value="Genomic_DNA"/>
</dbReference>
<gene>
    <name evidence="3" type="ORF">CRE_28211</name>
</gene>
<reference evidence="3" key="1">
    <citation type="submission" date="2007-07" db="EMBL/GenBank/DDBJ databases">
        <title>PCAP assembly of the Caenorhabditis remanei genome.</title>
        <authorList>
            <consortium name="The Caenorhabditis remanei Sequencing Consortium"/>
            <person name="Wilson R.K."/>
        </authorList>
    </citation>
    <scope>NUCLEOTIDE SEQUENCE [LARGE SCALE GENOMIC DNA]</scope>
    <source>
        <strain evidence="3">PB4641</strain>
    </source>
</reference>
<dbReference type="InterPro" id="IPR009003">
    <property type="entry name" value="Peptidase_S1_PA"/>
</dbReference>
<evidence type="ECO:0000259" key="2">
    <source>
        <dbReference type="PROSITE" id="PS50240"/>
    </source>
</evidence>
<feature type="signal peptide" evidence="1">
    <location>
        <begin position="1"/>
        <end position="19"/>
    </location>
</feature>
<organism evidence="4">
    <name type="scientific">Caenorhabditis remanei</name>
    <name type="common">Caenorhabditis vulgaris</name>
    <dbReference type="NCBI Taxonomy" id="31234"/>
    <lineage>
        <taxon>Eukaryota</taxon>
        <taxon>Metazoa</taxon>
        <taxon>Ecdysozoa</taxon>
        <taxon>Nematoda</taxon>
        <taxon>Chromadorea</taxon>
        <taxon>Rhabditida</taxon>
        <taxon>Rhabditina</taxon>
        <taxon>Rhabditomorpha</taxon>
        <taxon>Rhabditoidea</taxon>
        <taxon>Rhabditidae</taxon>
        <taxon>Peloderinae</taxon>
        <taxon>Caenorhabditis</taxon>
    </lineage>
</organism>
<evidence type="ECO:0000313" key="4">
    <source>
        <dbReference type="Proteomes" id="UP000008281"/>
    </source>
</evidence>
<proteinExistence type="predicted"/>
<dbReference type="PROSITE" id="PS00134">
    <property type="entry name" value="TRYPSIN_HIS"/>
    <property type="match status" value="1"/>
</dbReference>
<dbReference type="eggNOG" id="KOG3627">
    <property type="taxonomic scope" value="Eukaryota"/>
</dbReference>
<dbReference type="PROSITE" id="PS50240">
    <property type="entry name" value="TRYPSIN_DOM"/>
    <property type="match status" value="1"/>
</dbReference>
<feature type="domain" description="Peptidase S1" evidence="2">
    <location>
        <begin position="41"/>
        <end position="302"/>
    </location>
</feature>
<dbReference type="HOGENOM" id="CLU_036124_0_0_1"/>
<dbReference type="OrthoDB" id="5877327at2759"/>
<dbReference type="GO" id="GO:0006508">
    <property type="term" value="P:proteolysis"/>
    <property type="evidence" value="ECO:0007669"/>
    <property type="project" value="InterPro"/>
</dbReference>
<dbReference type="InterPro" id="IPR001314">
    <property type="entry name" value="Peptidase_S1A"/>
</dbReference>
<feature type="chain" id="PRO_5003174223" description="Peptidase S1 domain-containing protein" evidence="1">
    <location>
        <begin position="20"/>
        <end position="332"/>
    </location>
</feature>
<dbReference type="Proteomes" id="UP000008281">
    <property type="component" value="Unassembled WGS sequence"/>
</dbReference>
<keyword evidence="4" id="KW-1185">Reference proteome</keyword>
<name>E3LMW5_CAERE</name>
<dbReference type="AlphaFoldDB" id="E3LMW5"/>
<dbReference type="SMART" id="SM00020">
    <property type="entry name" value="Tryp_SPc"/>
    <property type="match status" value="1"/>
</dbReference>
<sequence length="332" mass="36897">MNEKLFLLMLISTVSFIECDKLSKEENENRLETCGQKMQTCSGTVISSRHVLTATHCFASLPENMNRFLKIQMNDKPIEKKDCTGSDYIIDDLEVAKKVSIGTGKSIQQGKTQPYLVKKIWLISACRKFESHESLVDLTLLEMENDFPLNSRLRPACVSGDSFHTIEMAVIRNHLESMSDVAGGVTMDFYGYGTQPAVNEPESSSSLAEFQYEQTWVIQPQFVFRSKTPKSGKYSEEQLILARSTSEKSVACAGDSGGGATRVINGRTTLVGVISQTSCRKMLREAAALELYVAVASKSEKWCEYGGICSGSWRINQVLVGIIVFISYLINE</sequence>
<dbReference type="Gene3D" id="2.40.10.10">
    <property type="entry name" value="Trypsin-like serine proteases"/>
    <property type="match status" value="2"/>
</dbReference>
<dbReference type="Pfam" id="PF03761">
    <property type="entry name" value="DUF316"/>
    <property type="match status" value="2"/>
</dbReference>
<protein>
    <recommendedName>
        <fullName evidence="2">Peptidase S1 domain-containing protein</fullName>
    </recommendedName>
</protein>
<dbReference type="InParanoid" id="E3LMW5"/>
<dbReference type="STRING" id="31234.E3LMW5"/>
<dbReference type="SUPFAM" id="SSF50494">
    <property type="entry name" value="Trypsin-like serine proteases"/>
    <property type="match status" value="1"/>
</dbReference>
<evidence type="ECO:0000256" key="1">
    <source>
        <dbReference type="SAM" id="SignalP"/>
    </source>
</evidence>
<dbReference type="PANTHER" id="PTHR22596:SF16">
    <property type="entry name" value="PEPTIDASE S1 DOMAIN-CONTAINING PROTEIN"/>
    <property type="match status" value="1"/>
</dbReference>
<accession>E3LMW5</accession>
<dbReference type="InterPro" id="IPR018114">
    <property type="entry name" value="TRYPSIN_HIS"/>
</dbReference>
<dbReference type="InterPro" id="IPR001254">
    <property type="entry name" value="Trypsin_dom"/>
</dbReference>
<evidence type="ECO:0000313" key="3">
    <source>
        <dbReference type="EMBL" id="EFP03220.1"/>
    </source>
</evidence>